<sequence>MLGACLVLGTLLIALFTAFKEPKETISANFSILPENWLWSNFTDVLTSDIWGRYFFNSLFITITVVVLSILLSSLAGYAFARLEFRGRHGLFLLFLCGMMVPSQVYIIPQYMLLKGFPLAGGNNLLGQGGMGLLNTYWALIIPFLAAPLGVFLIKQFYMGFPKALDEAAILDGCTTFQVYTKIYLPLSKPVFGTFAILKFTGTWNDYFYPLIMTNSKEMYTVQIALQKYHGEYGIQWNYLMAATAMTILPILLLFIFCQKYFTAGIVTSGLK</sequence>
<evidence type="ECO:0000256" key="5">
    <source>
        <dbReference type="ARBA" id="ARBA00022989"/>
    </source>
</evidence>
<evidence type="ECO:0000313" key="9">
    <source>
        <dbReference type="EMBL" id="HIS30213.1"/>
    </source>
</evidence>
<organism evidence="9 10">
    <name type="scientific">Candidatus Limivivens intestinipullorum</name>
    <dbReference type="NCBI Taxonomy" id="2840858"/>
    <lineage>
        <taxon>Bacteria</taxon>
        <taxon>Bacillati</taxon>
        <taxon>Bacillota</taxon>
        <taxon>Clostridia</taxon>
        <taxon>Lachnospirales</taxon>
        <taxon>Lachnospiraceae</taxon>
        <taxon>Lachnospiraceae incertae sedis</taxon>
        <taxon>Candidatus Limivivens</taxon>
    </lineage>
</organism>
<comment type="subcellular location">
    <subcellularLocation>
        <location evidence="1 7">Cell membrane</location>
        <topology evidence="1 7">Multi-pass membrane protein</topology>
    </subcellularLocation>
</comment>
<keyword evidence="6 7" id="KW-0472">Membrane</keyword>
<dbReference type="Proteomes" id="UP000823935">
    <property type="component" value="Unassembled WGS sequence"/>
</dbReference>
<name>A0A9D1JJ25_9FIRM</name>
<evidence type="ECO:0000256" key="2">
    <source>
        <dbReference type="ARBA" id="ARBA00022448"/>
    </source>
</evidence>
<dbReference type="InterPro" id="IPR000515">
    <property type="entry name" value="MetI-like"/>
</dbReference>
<comment type="similarity">
    <text evidence="7">Belongs to the binding-protein-dependent transport system permease family.</text>
</comment>
<dbReference type="Gene3D" id="1.10.3720.10">
    <property type="entry name" value="MetI-like"/>
    <property type="match status" value="1"/>
</dbReference>
<feature type="transmembrane region" description="Helical" evidence="7">
    <location>
        <begin position="92"/>
        <end position="114"/>
    </location>
</feature>
<dbReference type="AlphaFoldDB" id="A0A9D1JJ25"/>
<dbReference type="GO" id="GO:0005886">
    <property type="term" value="C:plasma membrane"/>
    <property type="evidence" value="ECO:0007669"/>
    <property type="project" value="UniProtKB-SubCell"/>
</dbReference>
<keyword evidence="5 7" id="KW-1133">Transmembrane helix</keyword>
<reference evidence="9" key="2">
    <citation type="journal article" date="2021" name="PeerJ">
        <title>Extensive microbial diversity within the chicken gut microbiome revealed by metagenomics and culture.</title>
        <authorList>
            <person name="Gilroy R."/>
            <person name="Ravi A."/>
            <person name="Getino M."/>
            <person name="Pursley I."/>
            <person name="Horton D.L."/>
            <person name="Alikhan N.F."/>
            <person name="Baker D."/>
            <person name="Gharbi K."/>
            <person name="Hall N."/>
            <person name="Watson M."/>
            <person name="Adriaenssens E.M."/>
            <person name="Foster-Nyarko E."/>
            <person name="Jarju S."/>
            <person name="Secka A."/>
            <person name="Antonio M."/>
            <person name="Oren A."/>
            <person name="Chaudhuri R.R."/>
            <person name="La Ragione R."/>
            <person name="Hildebrand F."/>
            <person name="Pallen M.J."/>
        </authorList>
    </citation>
    <scope>NUCLEOTIDE SEQUENCE</scope>
    <source>
        <strain evidence="9">CHK190-19873</strain>
    </source>
</reference>
<keyword evidence="2 7" id="KW-0813">Transport</keyword>
<gene>
    <name evidence="9" type="ORF">IAB44_01475</name>
</gene>
<evidence type="ECO:0000256" key="1">
    <source>
        <dbReference type="ARBA" id="ARBA00004651"/>
    </source>
</evidence>
<keyword evidence="4 7" id="KW-0812">Transmembrane</keyword>
<dbReference type="InterPro" id="IPR035906">
    <property type="entry name" value="MetI-like_sf"/>
</dbReference>
<dbReference type="GO" id="GO:0055085">
    <property type="term" value="P:transmembrane transport"/>
    <property type="evidence" value="ECO:0007669"/>
    <property type="project" value="InterPro"/>
</dbReference>
<accession>A0A9D1JJ25</accession>
<evidence type="ECO:0000256" key="4">
    <source>
        <dbReference type="ARBA" id="ARBA00022692"/>
    </source>
</evidence>
<evidence type="ECO:0000313" key="10">
    <source>
        <dbReference type="Proteomes" id="UP000823935"/>
    </source>
</evidence>
<dbReference type="PANTHER" id="PTHR43744:SF12">
    <property type="entry name" value="ABC TRANSPORTER PERMEASE PROTEIN MG189-RELATED"/>
    <property type="match status" value="1"/>
</dbReference>
<dbReference type="Pfam" id="PF00528">
    <property type="entry name" value="BPD_transp_1"/>
    <property type="match status" value="1"/>
</dbReference>
<evidence type="ECO:0000256" key="6">
    <source>
        <dbReference type="ARBA" id="ARBA00023136"/>
    </source>
</evidence>
<keyword evidence="3" id="KW-1003">Cell membrane</keyword>
<feature type="transmembrane region" description="Helical" evidence="7">
    <location>
        <begin position="54"/>
        <end position="80"/>
    </location>
</feature>
<feature type="transmembrane region" description="Helical" evidence="7">
    <location>
        <begin position="134"/>
        <end position="154"/>
    </location>
</feature>
<comment type="caution">
    <text evidence="9">The sequence shown here is derived from an EMBL/GenBank/DDBJ whole genome shotgun (WGS) entry which is preliminary data.</text>
</comment>
<dbReference type="CDD" id="cd06261">
    <property type="entry name" value="TM_PBP2"/>
    <property type="match status" value="1"/>
</dbReference>
<protein>
    <submittedName>
        <fullName evidence="9">Carbohydrate ABC transporter permease</fullName>
    </submittedName>
</protein>
<evidence type="ECO:0000259" key="8">
    <source>
        <dbReference type="PROSITE" id="PS50928"/>
    </source>
</evidence>
<feature type="domain" description="ABC transmembrane type-1" evidence="8">
    <location>
        <begin position="55"/>
        <end position="258"/>
    </location>
</feature>
<dbReference type="PANTHER" id="PTHR43744">
    <property type="entry name" value="ABC TRANSPORTER PERMEASE PROTEIN MG189-RELATED-RELATED"/>
    <property type="match status" value="1"/>
</dbReference>
<evidence type="ECO:0000256" key="7">
    <source>
        <dbReference type="RuleBase" id="RU363032"/>
    </source>
</evidence>
<evidence type="ECO:0000256" key="3">
    <source>
        <dbReference type="ARBA" id="ARBA00022475"/>
    </source>
</evidence>
<proteinExistence type="inferred from homology"/>
<dbReference type="PROSITE" id="PS50928">
    <property type="entry name" value="ABC_TM1"/>
    <property type="match status" value="1"/>
</dbReference>
<dbReference type="EMBL" id="DVIQ01000007">
    <property type="protein sequence ID" value="HIS30213.1"/>
    <property type="molecule type" value="Genomic_DNA"/>
</dbReference>
<dbReference type="SUPFAM" id="SSF161098">
    <property type="entry name" value="MetI-like"/>
    <property type="match status" value="1"/>
</dbReference>
<feature type="transmembrane region" description="Helical" evidence="7">
    <location>
        <begin position="237"/>
        <end position="257"/>
    </location>
</feature>
<reference evidence="9" key="1">
    <citation type="submission" date="2020-10" db="EMBL/GenBank/DDBJ databases">
        <authorList>
            <person name="Gilroy R."/>
        </authorList>
    </citation>
    <scope>NUCLEOTIDE SEQUENCE</scope>
    <source>
        <strain evidence="9">CHK190-19873</strain>
    </source>
</reference>